<dbReference type="GO" id="GO:0016887">
    <property type="term" value="F:ATP hydrolysis activity"/>
    <property type="evidence" value="ECO:0007669"/>
    <property type="project" value="InterPro"/>
</dbReference>
<evidence type="ECO:0000256" key="2">
    <source>
        <dbReference type="ARBA" id="ARBA00022741"/>
    </source>
</evidence>
<evidence type="ECO:0000313" key="6">
    <source>
        <dbReference type="Proteomes" id="UP000005038"/>
    </source>
</evidence>
<evidence type="ECO:0000256" key="1">
    <source>
        <dbReference type="ARBA" id="ARBA00022448"/>
    </source>
</evidence>
<dbReference type="PANTHER" id="PTHR42788:SF13">
    <property type="entry name" value="ALIPHATIC SULFONATES IMPORT ATP-BINDING PROTEIN SSUB"/>
    <property type="match status" value="1"/>
</dbReference>
<dbReference type="Gene3D" id="3.40.50.300">
    <property type="entry name" value="P-loop containing nucleotide triphosphate hydrolases"/>
    <property type="match status" value="1"/>
</dbReference>
<reference evidence="5" key="1">
    <citation type="submission" date="2012-02" db="EMBL/GenBank/DDBJ databases">
        <title>Whole genome shotgun sequence of Gordonia otitidis NBRC 100426.</title>
        <authorList>
            <person name="Yoshida I."/>
            <person name="Hosoyama A."/>
            <person name="Tsuchikane K."/>
            <person name="Katsumata H."/>
            <person name="Yamazaki S."/>
            <person name="Fujita N."/>
        </authorList>
    </citation>
    <scope>NUCLEOTIDE SEQUENCE [LARGE SCALE GENOMIC DNA]</scope>
    <source>
        <strain evidence="5">NBRC 100426</strain>
    </source>
</reference>
<sequence length="258" mass="27863">MNLIDTVNDADARHLTKGVMISASGVSKQFDSGTVALADVDLDIARGDFVAIVGPSGCGKSTLLRMAAGLEAPTTGSVALATDSVGVIFQEPTLLPWRSVQANVELCAELAGDSRSVRRERAQTAIDAVGLTGFEKQLPRTLSGGMKMRVSLARMLTKEPEVMLLDEPFGALDEMTRLDMQAELLRLYGDRGFTALFITHSMSEAVFLANRVIVMSARPGRIAADIRIDLPYPRQPEVRFDPTFTSYVATISETLRGV</sequence>
<feature type="domain" description="ABC transporter" evidence="4">
    <location>
        <begin position="21"/>
        <end position="242"/>
    </location>
</feature>
<dbReference type="AlphaFoldDB" id="H5TK39"/>
<dbReference type="InterPro" id="IPR003593">
    <property type="entry name" value="AAA+_ATPase"/>
</dbReference>
<dbReference type="PROSITE" id="PS50893">
    <property type="entry name" value="ABC_TRANSPORTER_2"/>
    <property type="match status" value="1"/>
</dbReference>
<dbReference type="SMART" id="SM00382">
    <property type="entry name" value="AAA"/>
    <property type="match status" value="1"/>
</dbReference>
<dbReference type="GO" id="GO:0005524">
    <property type="term" value="F:ATP binding"/>
    <property type="evidence" value="ECO:0007669"/>
    <property type="project" value="UniProtKB-KW"/>
</dbReference>
<comment type="caution">
    <text evidence="5">The sequence shown here is derived from an EMBL/GenBank/DDBJ whole genome shotgun (WGS) entry which is preliminary data.</text>
</comment>
<protein>
    <submittedName>
        <fullName evidence="5">ABC transporter ATP-binding protein</fullName>
    </submittedName>
</protein>
<keyword evidence="1" id="KW-0813">Transport</keyword>
<dbReference type="InterPro" id="IPR027417">
    <property type="entry name" value="P-loop_NTPase"/>
</dbReference>
<dbReference type="EMBL" id="BAFB01000084">
    <property type="protein sequence ID" value="GAB33847.1"/>
    <property type="molecule type" value="Genomic_DNA"/>
</dbReference>
<evidence type="ECO:0000259" key="4">
    <source>
        <dbReference type="PROSITE" id="PS50893"/>
    </source>
</evidence>
<dbReference type="InterPro" id="IPR003439">
    <property type="entry name" value="ABC_transporter-like_ATP-bd"/>
</dbReference>
<proteinExistence type="predicted"/>
<dbReference type="SUPFAM" id="SSF52540">
    <property type="entry name" value="P-loop containing nucleoside triphosphate hydrolases"/>
    <property type="match status" value="1"/>
</dbReference>
<keyword evidence="6" id="KW-1185">Reference proteome</keyword>
<dbReference type="STRING" id="1108044.GOOTI_084_00130"/>
<keyword evidence="3 5" id="KW-0067">ATP-binding</keyword>
<dbReference type="RefSeq" id="WP_007238091.1">
    <property type="nucleotide sequence ID" value="NZ_BAFB01000084.1"/>
</dbReference>
<dbReference type="Pfam" id="PF00005">
    <property type="entry name" value="ABC_tran"/>
    <property type="match status" value="1"/>
</dbReference>
<dbReference type="InterPro" id="IPR017871">
    <property type="entry name" value="ABC_transporter-like_CS"/>
</dbReference>
<evidence type="ECO:0000313" key="5">
    <source>
        <dbReference type="EMBL" id="GAB33847.1"/>
    </source>
</evidence>
<evidence type="ECO:0000256" key="3">
    <source>
        <dbReference type="ARBA" id="ARBA00022840"/>
    </source>
</evidence>
<dbReference type="PROSITE" id="PS00211">
    <property type="entry name" value="ABC_TRANSPORTER_1"/>
    <property type="match status" value="1"/>
</dbReference>
<dbReference type="CDD" id="cd03293">
    <property type="entry name" value="ABC_NrtD_SsuB_transporters"/>
    <property type="match status" value="1"/>
</dbReference>
<name>H5TK39_GORO1</name>
<keyword evidence="2" id="KW-0547">Nucleotide-binding</keyword>
<dbReference type="PANTHER" id="PTHR42788">
    <property type="entry name" value="TAURINE IMPORT ATP-BINDING PROTEIN-RELATED"/>
    <property type="match status" value="1"/>
</dbReference>
<organism evidence="5 6">
    <name type="scientific">Gordonia otitidis (strain DSM 44809 / CCUG 52243 / JCM 12355 / NBRC 100426 / IFM 10032)</name>
    <dbReference type="NCBI Taxonomy" id="1108044"/>
    <lineage>
        <taxon>Bacteria</taxon>
        <taxon>Bacillati</taxon>
        <taxon>Actinomycetota</taxon>
        <taxon>Actinomycetes</taxon>
        <taxon>Mycobacteriales</taxon>
        <taxon>Gordoniaceae</taxon>
        <taxon>Gordonia</taxon>
    </lineage>
</organism>
<dbReference type="InterPro" id="IPR050166">
    <property type="entry name" value="ABC_transporter_ATP-bind"/>
</dbReference>
<accession>H5TK39</accession>
<dbReference type="Proteomes" id="UP000005038">
    <property type="component" value="Unassembled WGS sequence"/>
</dbReference>
<gene>
    <name evidence="5" type="ORF">GOOTI_084_00130</name>
</gene>
<dbReference type="OrthoDB" id="8773773at2"/>